<keyword evidence="5" id="KW-0624">Polysaccharide degradation</keyword>
<dbReference type="SMART" id="SM00236">
    <property type="entry name" value="fCBD"/>
    <property type="match status" value="1"/>
</dbReference>
<dbReference type="InterPro" id="IPR035971">
    <property type="entry name" value="CBD_sf"/>
</dbReference>
<dbReference type="PANTHER" id="PTHR33630:SF13">
    <property type="entry name" value="ACETYLXYLAN ESTERASE"/>
    <property type="match status" value="1"/>
</dbReference>
<evidence type="ECO:0000256" key="4">
    <source>
        <dbReference type="ARBA" id="ARBA00023277"/>
    </source>
</evidence>
<dbReference type="InterPro" id="IPR000675">
    <property type="entry name" value="Cutinase/axe"/>
</dbReference>
<keyword evidence="1 7" id="KW-0732">Signal</keyword>
<dbReference type="InterPro" id="IPR029058">
    <property type="entry name" value="AB_hydrolase_fold"/>
</dbReference>
<feature type="compositionally biased region" description="Low complexity" evidence="6">
    <location>
        <begin position="247"/>
        <end position="263"/>
    </location>
</feature>
<dbReference type="RefSeq" id="XP_062634819.1">
    <property type="nucleotide sequence ID" value="XM_062784446.1"/>
</dbReference>
<dbReference type="GO" id="GO:0052689">
    <property type="term" value="F:carboxylic ester hydrolase activity"/>
    <property type="evidence" value="ECO:0007669"/>
    <property type="project" value="UniProtKB-ARBA"/>
</dbReference>
<evidence type="ECO:0000256" key="1">
    <source>
        <dbReference type="ARBA" id="ARBA00022729"/>
    </source>
</evidence>
<dbReference type="Pfam" id="PF01083">
    <property type="entry name" value="Cutinase"/>
    <property type="match status" value="1"/>
</dbReference>
<accession>A0AAN6UYI0</accession>
<feature type="signal peptide" evidence="7">
    <location>
        <begin position="1"/>
        <end position="21"/>
    </location>
</feature>
<gene>
    <name evidence="9" type="ORF">C8A04DRAFT_39064</name>
</gene>
<feature type="chain" id="PRO_5042985571" evidence="7">
    <location>
        <begin position="22"/>
        <end position="307"/>
    </location>
</feature>
<sequence length="307" mass="30883">MWPTPKVASLLLAAHSLLVSGSPVDAEAVDAAVLAKRQCPQIHVFGARETTAPAGYGTAGVVVNLVLGAYPGATAEAIVYPACGGQSQCGGVQYGDSARQGTNAVASAVNSFNQRCPNTQIVLVGYSQGGQIMDNAVCGGPDSGSGITSTTPPISAAALGQIKAVIEMGSPRFVAGLSYNVGTCSAQGFAPRPRGYVCASNSGSKMKSYCDSTDPYCCTGNDANSHQQYGSKYGQQALAFIQSQLSNNGGNPGTPTTTAGGSTPTNGGGGGTCSALYGQCGGQGWQGPTCCSQGSCKASNQWYSQCL</sequence>
<dbReference type="PROSITE" id="PS51164">
    <property type="entry name" value="CBM1_2"/>
    <property type="match status" value="1"/>
</dbReference>
<dbReference type="GO" id="GO:0005576">
    <property type="term" value="C:extracellular region"/>
    <property type="evidence" value="ECO:0007669"/>
    <property type="project" value="InterPro"/>
</dbReference>
<dbReference type="GO" id="GO:0030248">
    <property type="term" value="F:cellulose binding"/>
    <property type="evidence" value="ECO:0007669"/>
    <property type="project" value="InterPro"/>
</dbReference>
<protein>
    <submittedName>
        <fullName evidence="9">Carbohydrate esterase</fullName>
    </submittedName>
</protein>
<evidence type="ECO:0000313" key="10">
    <source>
        <dbReference type="Proteomes" id="UP001302676"/>
    </source>
</evidence>
<keyword evidence="3" id="KW-1015">Disulfide bond</keyword>
<feature type="region of interest" description="Disordered" evidence="6">
    <location>
        <begin position="244"/>
        <end position="263"/>
    </location>
</feature>
<organism evidence="9 10">
    <name type="scientific">Dichotomopilus funicola</name>
    <dbReference type="NCBI Taxonomy" id="1934379"/>
    <lineage>
        <taxon>Eukaryota</taxon>
        <taxon>Fungi</taxon>
        <taxon>Dikarya</taxon>
        <taxon>Ascomycota</taxon>
        <taxon>Pezizomycotina</taxon>
        <taxon>Sordariomycetes</taxon>
        <taxon>Sordariomycetidae</taxon>
        <taxon>Sordariales</taxon>
        <taxon>Chaetomiaceae</taxon>
        <taxon>Dichotomopilus</taxon>
    </lineage>
</organism>
<evidence type="ECO:0000256" key="7">
    <source>
        <dbReference type="SAM" id="SignalP"/>
    </source>
</evidence>
<feature type="domain" description="CBM1" evidence="8">
    <location>
        <begin position="272"/>
        <end position="307"/>
    </location>
</feature>
<dbReference type="Pfam" id="PF00734">
    <property type="entry name" value="CBM_1"/>
    <property type="match status" value="1"/>
</dbReference>
<dbReference type="PANTHER" id="PTHR33630">
    <property type="entry name" value="CUTINASE RV1984C-RELATED-RELATED"/>
    <property type="match status" value="1"/>
</dbReference>
<proteinExistence type="predicted"/>
<dbReference type="InterPro" id="IPR000254">
    <property type="entry name" value="CBD"/>
</dbReference>
<evidence type="ECO:0000256" key="3">
    <source>
        <dbReference type="ARBA" id="ARBA00023157"/>
    </source>
</evidence>
<keyword evidence="10" id="KW-1185">Reference proteome</keyword>
<evidence type="ECO:0000256" key="6">
    <source>
        <dbReference type="SAM" id="MobiDB-lite"/>
    </source>
</evidence>
<keyword evidence="4" id="KW-0119">Carbohydrate metabolism</keyword>
<dbReference type="EMBL" id="MU853611">
    <property type="protein sequence ID" value="KAK4141448.1"/>
    <property type="molecule type" value="Genomic_DNA"/>
</dbReference>
<evidence type="ECO:0000256" key="5">
    <source>
        <dbReference type="ARBA" id="ARBA00023326"/>
    </source>
</evidence>
<dbReference type="Gene3D" id="3.40.50.1820">
    <property type="entry name" value="alpha/beta hydrolase"/>
    <property type="match status" value="1"/>
</dbReference>
<dbReference type="SUPFAM" id="SSF57180">
    <property type="entry name" value="Cellulose-binding domain"/>
    <property type="match status" value="1"/>
</dbReference>
<name>A0AAN6UYI0_9PEZI</name>
<dbReference type="GeneID" id="87821059"/>
<reference evidence="9" key="1">
    <citation type="journal article" date="2023" name="Mol. Phylogenet. Evol.">
        <title>Genome-scale phylogeny and comparative genomics of the fungal order Sordariales.</title>
        <authorList>
            <person name="Hensen N."/>
            <person name="Bonometti L."/>
            <person name="Westerberg I."/>
            <person name="Brannstrom I.O."/>
            <person name="Guillou S."/>
            <person name="Cros-Aarteil S."/>
            <person name="Calhoun S."/>
            <person name="Haridas S."/>
            <person name="Kuo A."/>
            <person name="Mondo S."/>
            <person name="Pangilinan J."/>
            <person name="Riley R."/>
            <person name="LaButti K."/>
            <person name="Andreopoulos B."/>
            <person name="Lipzen A."/>
            <person name="Chen C."/>
            <person name="Yan M."/>
            <person name="Daum C."/>
            <person name="Ng V."/>
            <person name="Clum A."/>
            <person name="Steindorff A."/>
            <person name="Ohm R.A."/>
            <person name="Martin F."/>
            <person name="Silar P."/>
            <person name="Natvig D.O."/>
            <person name="Lalanne C."/>
            <person name="Gautier V."/>
            <person name="Ament-Velasquez S.L."/>
            <person name="Kruys A."/>
            <person name="Hutchinson M.I."/>
            <person name="Powell A.J."/>
            <person name="Barry K."/>
            <person name="Miller A.N."/>
            <person name="Grigoriev I.V."/>
            <person name="Debuchy R."/>
            <person name="Gladieux P."/>
            <person name="Hiltunen Thoren M."/>
            <person name="Johannesson H."/>
        </authorList>
    </citation>
    <scope>NUCLEOTIDE SEQUENCE</scope>
    <source>
        <strain evidence="9">CBS 141.50</strain>
    </source>
</reference>
<evidence type="ECO:0000313" key="9">
    <source>
        <dbReference type="EMBL" id="KAK4141448.1"/>
    </source>
</evidence>
<dbReference type="GO" id="GO:0000272">
    <property type="term" value="P:polysaccharide catabolic process"/>
    <property type="evidence" value="ECO:0007669"/>
    <property type="project" value="UniProtKB-KW"/>
</dbReference>
<dbReference type="AlphaFoldDB" id="A0AAN6UYI0"/>
<keyword evidence="2" id="KW-0378">Hydrolase</keyword>
<dbReference type="SUPFAM" id="SSF53474">
    <property type="entry name" value="alpha/beta-Hydrolases"/>
    <property type="match status" value="1"/>
</dbReference>
<dbReference type="Proteomes" id="UP001302676">
    <property type="component" value="Unassembled WGS sequence"/>
</dbReference>
<dbReference type="PROSITE" id="PS00562">
    <property type="entry name" value="CBM1_1"/>
    <property type="match status" value="1"/>
</dbReference>
<comment type="caution">
    <text evidence="9">The sequence shown here is derived from an EMBL/GenBank/DDBJ whole genome shotgun (WGS) entry which is preliminary data.</text>
</comment>
<evidence type="ECO:0000256" key="2">
    <source>
        <dbReference type="ARBA" id="ARBA00022801"/>
    </source>
</evidence>
<reference evidence="9" key="2">
    <citation type="submission" date="2023-05" db="EMBL/GenBank/DDBJ databases">
        <authorList>
            <consortium name="Lawrence Berkeley National Laboratory"/>
            <person name="Steindorff A."/>
            <person name="Hensen N."/>
            <person name="Bonometti L."/>
            <person name="Westerberg I."/>
            <person name="Brannstrom I.O."/>
            <person name="Guillou S."/>
            <person name="Cros-Aarteil S."/>
            <person name="Calhoun S."/>
            <person name="Haridas S."/>
            <person name="Kuo A."/>
            <person name="Mondo S."/>
            <person name="Pangilinan J."/>
            <person name="Riley R."/>
            <person name="Labutti K."/>
            <person name="Andreopoulos B."/>
            <person name="Lipzen A."/>
            <person name="Chen C."/>
            <person name="Yanf M."/>
            <person name="Daum C."/>
            <person name="Ng V."/>
            <person name="Clum A."/>
            <person name="Ohm R."/>
            <person name="Martin F."/>
            <person name="Silar P."/>
            <person name="Natvig D."/>
            <person name="Lalanne C."/>
            <person name="Gautier V."/>
            <person name="Ament-Velasquez S.L."/>
            <person name="Kruys A."/>
            <person name="Hutchinson M.I."/>
            <person name="Powell A.J."/>
            <person name="Barry K."/>
            <person name="Miller A.N."/>
            <person name="Grigoriev I.V."/>
            <person name="Debuchy R."/>
            <person name="Gladieux P."/>
            <person name="Thoren M.H."/>
            <person name="Johannesson H."/>
        </authorList>
    </citation>
    <scope>NUCLEOTIDE SEQUENCE</scope>
    <source>
        <strain evidence="9">CBS 141.50</strain>
    </source>
</reference>
<dbReference type="SMART" id="SM01110">
    <property type="entry name" value="Cutinase"/>
    <property type="match status" value="1"/>
</dbReference>
<evidence type="ECO:0000259" key="8">
    <source>
        <dbReference type="PROSITE" id="PS51164"/>
    </source>
</evidence>